<dbReference type="RefSeq" id="WP_081458852.1">
    <property type="nucleotide sequence ID" value="NZ_CP068112.1"/>
</dbReference>
<dbReference type="CDD" id="cd17808">
    <property type="entry name" value="HipA_Ec_like"/>
    <property type="match status" value="1"/>
</dbReference>
<evidence type="ECO:0000259" key="4">
    <source>
        <dbReference type="Pfam" id="PF07804"/>
    </source>
</evidence>
<dbReference type="Pfam" id="PF13657">
    <property type="entry name" value="Couple_hipA"/>
    <property type="match status" value="1"/>
</dbReference>
<dbReference type="InterPro" id="IPR052028">
    <property type="entry name" value="HipA_Ser/Thr_kinase"/>
</dbReference>
<name>A0A2X2YJG8_9ACTO</name>
<dbReference type="PANTHER" id="PTHR37419:SF1">
    <property type="entry name" value="SERINE_THREONINE-PROTEIN KINASE TOXIN HIPA"/>
    <property type="match status" value="1"/>
</dbReference>
<dbReference type="GeneID" id="55564824"/>
<reference evidence="6 7" key="1">
    <citation type="submission" date="2018-06" db="EMBL/GenBank/DDBJ databases">
        <authorList>
            <consortium name="Pathogen Informatics"/>
            <person name="Doyle S."/>
        </authorList>
    </citation>
    <scope>NUCLEOTIDE SEQUENCE [LARGE SCALE GENOMIC DNA]</scope>
    <source>
        <strain evidence="6 7">NCTC11820</strain>
    </source>
</reference>
<dbReference type="PANTHER" id="PTHR37419">
    <property type="entry name" value="SERINE/THREONINE-PROTEIN KINASE TOXIN HIPA"/>
    <property type="match status" value="1"/>
</dbReference>
<dbReference type="InterPro" id="IPR017508">
    <property type="entry name" value="HipA_N1"/>
</dbReference>
<evidence type="ECO:0000256" key="1">
    <source>
        <dbReference type="ARBA" id="ARBA00010164"/>
    </source>
</evidence>
<protein>
    <submittedName>
        <fullName evidence="6">Serine/threonine-protein kinase HipA</fullName>
        <ecNumber evidence="6">2.7.11.1</ecNumber>
    </submittedName>
</protein>
<evidence type="ECO:0000256" key="2">
    <source>
        <dbReference type="ARBA" id="ARBA00022679"/>
    </source>
</evidence>
<organism evidence="6 7">
    <name type="scientific">Mobiluncus curtisii</name>
    <dbReference type="NCBI Taxonomy" id="2051"/>
    <lineage>
        <taxon>Bacteria</taxon>
        <taxon>Bacillati</taxon>
        <taxon>Actinomycetota</taxon>
        <taxon>Actinomycetes</taxon>
        <taxon>Actinomycetales</taxon>
        <taxon>Actinomycetaceae</taxon>
        <taxon>Mobiluncus</taxon>
    </lineage>
</organism>
<proteinExistence type="inferred from homology"/>
<dbReference type="Proteomes" id="UP000250245">
    <property type="component" value="Unassembled WGS sequence"/>
</dbReference>
<feature type="domain" description="HipA-like C-terminal" evidence="4">
    <location>
        <begin position="148"/>
        <end position="384"/>
    </location>
</feature>
<evidence type="ECO:0000313" key="6">
    <source>
        <dbReference type="EMBL" id="SQB63261.1"/>
    </source>
</evidence>
<evidence type="ECO:0000259" key="5">
    <source>
        <dbReference type="Pfam" id="PF13657"/>
    </source>
</evidence>
<dbReference type="GO" id="GO:0004674">
    <property type="term" value="F:protein serine/threonine kinase activity"/>
    <property type="evidence" value="ECO:0007669"/>
    <property type="project" value="UniProtKB-EC"/>
</dbReference>
<gene>
    <name evidence="6" type="primary">hipA_1</name>
    <name evidence="6" type="ORF">NCTC11820_00021</name>
</gene>
<dbReference type="GO" id="GO:0005829">
    <property type="term" value="C:cytosol"/>
    <property type="evidence" value="ECO:0007669"/>
    <property type="project" value="TreeGrafter"/>
</dbReference>
<dbReference type="InterPro" id="IPR012893">
    <property type="entry name" value="HipA-like_C"/>
</dbReference>
<accession>A0A2X2YJG8</accession>
<comment type="similarity">
    <text evidence="1">Belongs to the HipA Ser/Thr kinase family.</text>
</comment>
<sequence>MLRKLDAYLFGHRVGRFKSHADRTIAFTYDESWDGQDISLGLPRQHPEYDARPFLEGLLPENNMTRAIWEREYRIPGGNVLGMLAVMGKDAPGAIQFTPPGRPLAQNLPDRAVPLSGRQLEDLMRNVSCEEGVWGASAGQDEDAPGKFSLAGQQRKTALYRAPDGRWCLPQGCFPSTHIIKPQISSDFAYSDVNEAVCLSAMRRLGVKASVETIEMVGGVRASVIERYDRAVTSDGGVERFHQEDFCQILRCMPAYKYEQNGGPTAVAIARTIRKYASVQDMLEFVKQLAFNIAVAGTDAHGKNFSMLETVKGCSLAPAYDVASYLYKVDPERSERLSSSMQIGGEYRFVAIREPQWVDFASDAGLDADTVLGIVSYVDQNAADAVSEALKEFGQFAAGTPVADLASRVNAFRVSRATARQKPFRAQN</sequence>
<keyword evidence="3 6" id="KW-0418">Kinase</keyword>
<dbReference type="Pfam" id="PF07804">
    <property type="entry name" value="HipA_C"/>
    <property type="match status" value="1"/>
</dbReference>
<feature type="domain" description="HipA N-terminal subdomain 1" evidence="5">
    <location>
        <begin position="5"/>
        <end position="97"/>
    </location>
</feature>
<dbReference type="EC" id="2.7.11.1" evidence="6"/>
<dbReference type="NCBIfam" id="TIGR03071">
    <property type="entry name" value="couple_hipA"/>
    <property type="match status" value="1"/>
</dbReference>
<evidence type="ECO:0000313" key="7">
    <source>
        <dbReference type="Proteomes" id="UP000250245"/>
    </source>
</evidence>
<dbReference type="EMBL" id="UASJ01000001">
    <property type="protein sequence ID" value="SQB63261.1"/>
    <property type="molecule type" value="Genomic_DNA"/>
</dbReference>
<evidence type="ECO:0000256" key="3">
    <source>
        <dbReference type="ARBA" id="ARBA00022777"/>
    </source>
</evidence>
<keyword evidence="2 6" id="KW-0808">Transferase</keyword>
<dbReference type="Gene3D" id="1.10.1070.20">
    <property type="match status" value="1"/>
</dbReference>
<dbReference type="AlphaFoldDB" id="A0A2X2YJG8"/>